<dbReference type="EMBL" id="HG001851">
    <property type="protein sequence ID" value="CDF37575.1"/>
    <property type="molecule type" value="Genomic_DNA"/>
</dbReference>
<dbReference type="InterPro" id="IPR018998">
    <property type="entry name" value="EndoU_C"/>
</dbReference>
<dbReference type="CDD" id="cd21159">
    <property type="entry name" value="XendoU"/>
    <property type="match status" value="1"/>
</dbReference>
<keyword evidence="4" id="KW-0540">Nuclease</keyword>
<dbReference type="InterPro" id="IPR037227">
    <property type="entry name" value="EndoU-like"/>
</dbReference>
<keyword evidence="10" id="KW-0456">Lyase</keyword>
<dbReference type="PROSITE" id="PS51959">
    <property type="entry name" value="ENDOU"/>
    <property type="match status" value="1"/>
</dbReference>
<keyword evidence="6" id="KW-0255">Endonuclease</keyword>
<dbReference type="GO" id="GO:0016787">
    <property type="term" value="F:hydrolase activity"/>
    <property type="evidence" value="ECO:0007669"/>
    <property type="project" value="UniProtKB-KW"/>
</dbReference>
<protein>
    <recommendedName>
        <fullName evidence="11">EndoU domain-containing protein</fullName>
    </recommendedName>
</protein>
<dbReference type="KEGG" id="ccp:CHC_T00005792001"/>
<dbReference type="GO" id="GO:0003723">
    <property type="term" value="F:RNA binding"/>
    <property type="evidence" value="ECO:0007669"/>
    <property type="project" value="UniProtKB-KW"/>
</dbReference>
<dbReference type="PANTHER" id="PTHR12439">
    <property type="entry name" value="PLACENTAL PROTEIN 11-RELATED"/>
    <property type="match status" value="1"/>
</dbReference>
<feature type="domain" description="EndoU" evidence="11">
    <location>
        <begin position="13"/>
        <end position="278"/>
    </location>
</feature>
<evidence type="ECO:0000256" key="3">
    <source>
        <dbReference type="ARBA" id="ARBA00011245"/>
    </source>
</evidence>
<accession>R7QJJ6</accession>
<dbReference type="Pfam" id="PF09412">
    <property type="entry name" value="XendoU"/>
    <property type="match status" value="1"/>
</dbReference>
<proteinExistence type="inferred from homology"/>
<dbReference type="RefSeq" id="XP_005717446.1">
    <property type="nucleotide sequence ID" value="XM_005717389.1"/>
</dbReference>
<evidence type="ECO:0000256" key="8">
    <source>
        <dbReference type="ARBA" id="ARBA00022884"/>
    </source>
</evidence>
<dbReference type="GO" id="GO:0004521">
    <property type="term" value="F:RNA endonuclease activity"/>
    <property type="evidence" value="ECO:0007669"/>
    <property type="project" value="InterPro"/>
</dbReference>
<dbReference type="GO" id="GO:0046872">
    <property type="term" value="F:metal ion binding"/>
    <property type="evidence" value="ECO:0007669"/>
    <property type="project" value="UniProtKB-KW"/>
</dbReference>
<evidence type="ECO:0000256" key="5">
    <source>
        <dbReference type="ARBA" id="ARBA00022723"/>
    </source>
</evidence>
<dbReference type="SUPFAM" id="SSF142877">
    <property type="entry name" value="EndoU-like"/>
    <property type="match status" value="1"/>
</dbReference>
<keyword evidence="13" id="KW-1185">Reference proteome</keyword>
<dbReference type="InterPro" id="IPR039787">
    <property type="entry name" value="ENDOU"/>
</dbReference>
<dbReference type="GO" id="GO:0016829">
    <property type="term" value="F:lyase activity"/>
    <property type="evidence" value="ECO:0007669"/>
    <property type="project" value="UniProtKB-KW"/>
</dbReference>
<evidence type="ECO:0000256" key="9">
    <source>
        <dbReference type="ARBA" id="ARBA00023211"/>
    </source>
</evidence>
<evidence type="ECO:0000313" key="13">
    <source>
        <dbReference type="Proteomes" id="UP000012073"/>
    </source>
</evidence>
<gene>
    <name evidence="12" type="ORF">CHC_T00005792001</name>
</gene>
<sequence length="434" mass="48858">MSPISVEDALRQSGKSIKQAVSALWDLDENRLTPEIDYSLDLQQPTDYAHAGIAASRPLFSQFSPEVWKRTTYGKFRNLLGRYDPRAFSIDTTDDEADFISTIIETPCLHFVRRWLISNGHLPPSTLKTFSSLLLKVWFSEHAGRNTQAQATGFQHVFCGEFRRSKGLSGLHNFISVFLAEQQGHLHYMGYDKSSLKVQSTELRKQHMLKIRFGLYGRQKQMSSMFFGVSPEFEVGLYSLMILAKKCEVATVLGTHHAVIKAVAKNRRVVTAFPLLLKATPARQKRLRPSRRQKNSVITLCEENNQTNKSSNITEVATDVCLGLQRLRIASKRTKRAQSSACAPLRVPCKKRRPRAKSTTMNLRSRKRQQMNTVQIGAVIDLDEIEPNPTKSVEEVIDLTPGDEASNLGHATMADSHLVCSARRSVIDLTLENS</sequence>
<evidence type="ECO:0000256" key="6">
    <source>
        <dbReference type="ARBA" id="ARBA00022759"/>
    </source>
</evidence>
<reference evidence="13" key="1">
    <citation type="journal article" date="2013" name="Proc. Natl. Acad. Sci. U.S.A.">
        <title>Genome structure and metabolic features in the red seaweed Chondrus crispus shed light on evolution of the Archaeplastida.</title>
        <authorList>
            <person name="Collen J."/>
            <person name="Porcel B."/>
            <person name="Carre W."/>
            <person name="Ball S.G."/>
            <person name="Chaparro C."/>
            <person name="Tonon T."/>
            <person name="Barbeyron T."/>
            <person name="Michel G."/>
            <person name="Noel B."/>
            <person name="Valentin K."/>
            <person name="Elias M."/>
            <person name="Artiguenave F."/>
            <person name="Arun A."/>
            <person name="Aury J.M."/>
            <person name="Barbosa-Neto J.F."/>
            <person name="Bothwell J.H."/>
            <person name="Bouget F.Y."/>
            <person name="Brillet L."/>
            <person name="Cabello-Hurtado F."/>
            <person name="Capella-Gutierrez S."/>
            <person name="Charrier B."/>
            <person name="Cladiere L."/>
            <person name="Cock J.M."/>
            <person name="Coelho S.M."/>
            <person name="Colleoni C."/>
            <person name="Czjzek M."/>
            <person name="Da Silva C."/>
            <person name="Delage L."/>
            <person name="Denoeud F."/>
            <person name="Deschamps P."/>
            <person name="Dittami S.M."/>
            <person name="Gabaldon T."/>
            <person name="Gachon C.M."/>
            <person name="Groisillier A."/>
            <person name="Herve C."/>
            <person name="Jabbari K."/>
            <person name="Katinka M."/>
            <person name="Kloareg B."/>
            <person name="Kowalczyk N."/>
            <person name="Labadie K."/>
            <person name="Leblanc C."/>
            <person name="Lopez P.J."/>
            <person name="McLachlan D.H."/>
            <person name="Meslet-Cladiere L."/>
            <person name="Moustafa A."/>
            <person name="Nehr Z."/>
            <person name="Nyvall Collen P."/>
            <person name="Panaud O."/>
            <person name="Partensky F."/>
            <person name="Poulain J."/>
            <person name="Rensing S.A."/>
            <person name="Rousvoal S."/>
            <person name="Samson G."/>
            <person name="Symeonidi A."/>
            <person name="Weissenbach J."/>
            <person name="Zambounis A."/>
            <person name="Wincker P."/>
            <person name="Boyen C."/>
        </authorList>
    </citation>
    <scope>NUCLEOTIDE SEQUENCE [LARGE SCALE GENOMIC DNA]</scope>
    <source>
        <strain evidence="13">cv. Stackhouse</strain>
    </source>
</reference>
<dbReference type="PANTHER" id="PTHR12439:SF11">
    <property type="entry name" value="URIDYLATE-SPECIFIC ENDORIBONUCLEASE"/>
    <property type="match status" value="1"/>
</dbReference>
<comment type="similarity">
    <text evidence="2">Belongs to the ENDOU family.</text>
</comment>
<evidence type="ECO:0000256" key="1">
    <source>
        <dbReference type="ARBA" id="ARBA00001936"/>
    </source>
</evidence>
<evidence type="ECO:0000256" key="10">
    <source>
        <dbReference type="ARBA" id="ARBA00023239"/>
    </source>
</evidence>
<dbReference type="Proteomes" id="UP000012073">
    <property type="component" value="Unassembled WGS sequence"/>
</dbReference>
<comment type="cofactor">
    <cofactor evidence="1">
        <name>Mn(2+)</name>
        <dbReference type="ChEBI" id="CHEBI:29035"/>
    </cofactor>
</comment>
<keyword evidence="9" id="KW-0464">Manganese</keyword>
<keyword evidence="7" id="KW-0378">Hydrolase</keyword>
<evidence type="ECO:0000313" key="12">
    <source>
        <dbReference type="EMBL" id="CDF37575.1"/>
    </source>
</evidence>
<dbReference type="PhylomeDB" id="R7QJJ6"/>
<dbReference type="OrthoDB" id="5625at2759"/>
<keyword evidence="8" id="KW-0694">RNA-binding</keyword>
<keyword evidence="5" id="KW-0479">Metal-binding</keyword>
<organism evidence="12 13">
    <name type="scientific">Chondrus crispus</name>
    <name type="common">Carrageen Irish moss</name>
    <name type="synonym">Polymorpha crispa</name>
    <dbReference type="NCBI Taxonomy" id="2769"/>
    <lineage>
        <taxon>Eukaryota</taxon>
        <taxon>Rhodophyta</taxon>
        <taxon>Florideophyceae</taxon>
        <taxon>Rhodymeniophycidae</taxon>
        <taxon>Gigartinales</taxon>
        <taxon>Gigartinaceae</taxon>
        <taxon>Chondrus</taxon>
    </lineage>
</organism>
<evidence type="ECO:0000256" key="7">
    <source>
        <dbReference type="ARBA" id="ARBA00022801"/>
    </source>
</evidence>
<dbReference type="GeneID" id="17325163"/>
<evidence type="ECO:0000256" key="4">
    <source>
        <dbReference type="ARBA" id="ARBA00022722"/>
    </source>
</evidence>
<comment type="subunit">
    <text evidence="3">Monomer.</text>
</comment>
<dbReference type="Gramene" id="CDF37575">
    <property type="protein sequence ID" value="CDF37575"/>
    <property type="gene ID" value="CHC_T00005792001"/>
</dbReference>
<evidence type="ECO:0000256" key="2">
    <source>
        <dbReference type="ARBA" id="ARBA00010168"/>
    </source>
</evidence>
<name>R7QJJ6_CHOCR</name>
<dbReference type="AlphaFoldDB" id="R7QJJ6"/>
<evidence type="ECO:0000259" key="11">
    <source>
        <dbReference type="PROSITE" id="PS51959"/>
    </source>
</evidence>